<evidence type="ECO:0000256" key="2">
    <source>
        <dbReference type="ARBA" id="ARBA00022490"/>
    </source>
</evidence>
<keyword evidence="5" id="KW-0949">S-adenosyl-L-methionine</keyword>
<dbReference type="GO" id="GO:0005759">
    <property type="term" value="C:mitochondrial matrix"/>
    <property type="evidence" value="ECO:0007669"/>
    <property type="project" value="TreeGrafter"/>
</dbReference>
<reference evidence="9" key="1">
    <citation type="submission" date="2021-01" db="EMBL/GenBank/DDBJ databases">
        <authorList>
            <person name="Li R."/>
            <person name="Bekaert M."/>
        </authorList>
    </citation>
    <scope>NUCLEOTIDE SEQUENCE</scope>
    <source>
        <strain evidence="9">Farmed</strain>
    </source>
</reference>
<evidence type="ECO:0000256" key="5">
    <source>
        <dbReference type="ARBA" id="ARBA00022691"/>
    </source>
</evidence>
<proteinExistence type="inferred from homology"/>
<keyword evidence="4 9" id="KW-0808">Transferase</keyword>
<organism evidence="9 10">
    <name type="scientific">Acanthosepion pharaonis</name>
    <name type="common">Pharaoh cuttlefish</name>
    <name type="synonym">Sepia pharaonis</name>
    <dbReference type="NCBI Taxonomy" id="158019"/>
    <lineage>
        <taxon>Eukaryota</taxon>
        <taxon>Metazoa</taxon>
        <taxon>Spiralia</taxon>
        <taxon>Lophotrochozoa</taxon>
        <taxon>Mollusca</taxon>
        <taxon>Cephalopoda</taxon>
        <taxon>Coleoidea</taxon>
        <taxon>Decapodiformes</taxon>
        <taxon>Sepiida</taxon>
        <taxon>Sepiina</taxon>
        <taxon>Sepiidae</taxon>
        <taxon>Acanthosepion</taxon>
    </lineage>
</organism>
<dbReference type="SUPFAM" id="SSF53335">
    <property type="entry name" value="S-adenosyl-L-methionine-dependent methyltransferases"/>
    <property type="match status" value="1"/>
</dbReference>
<evidence type="ECO:0000256" key="1">
    <source>
        <dbReference type="ARBA" id="ARBA00009775"/>
    </source>
</evidence>
<dbReference type="FunFam" id="3.30.300.110:FF:000001">
    <property type="entry name" value="tRNA (guanine(37)-N1)-methyltransferase"/>
    <property type="match status" value="1"/>
</dbReference>
<dbReference type="Proteomes" id="UP000597762">
    <property type="component" value="Unassembled WGS sequence"/>
</dbReference>
<dbReference type="InterPro" id="IPR056743">
    <property type="entry name" value="TRM5-TYW2-like_MTfase"/>
</dbReference>
<comment type="catalytic activity">
    <reaction evidence="7">
        <text>guanosine(37) in tRNA + S-adenosyl-L-methionine = N(1)-methylguanosine(37) in tRNA + S-adenosyl-L-homocysteine + H(+)</text>
        <dbReference type="Rhea" id="RHEA:36899"/>
        <dbReference type="Rhea" id="RHEA-COMP:10145"/>
        <dbReference type="Rhea" id="RHEA-COMP:10147"/>
        <dbReference type="ChEBI" id="CHEBI:15378"/>
        <dbReference type="ChEBI" id="CHEBI:57856"/>
        <dbReference type="ChEBI" id="CHEBI:59789"/>
        <dbReference type="ChEBI" id="CHEBI:73542"/>
        <dbReference type="ChEBI" id="CHEBI:74269"/>
        <dbReference type="EC" id="2.1.1.228"/>
    </reaction>
</comment>
<dbReference type="AlphaFoldDB" id="A0A812DTN8"/>
<dbReference type="InterPro" id="IPR056744">
    <property type="entry name" value="TRM5/TYW2-like_N"/>
</dbReference>
<accession>A0A812DTN8</accession>
<name>A0A812DTN8_ACAPH</name>
<evidence type="ECO:0000256" key="4">
    <source>
        <dbReference type="ARBA" id="ARBA00022679"/>
    </source>
</evidence>
<protein>
    <submittedName>
        <fullName evidence="9">TRM5</fullName>
        <ecNumber evidence="9">2.1.1.228</ecNumber>
    </submittedName>
</protein>
<dbReference type="EMBL" id="CAHIKZ030004322">
    <property type="protein sequence ID" value="CAE1309565.1"/>
    <property type="molecule type" value="Genomic_DNA"/>
</dbReference>
<keyword evidence="10" id="KW-1185">Reference proteome</keyword>
<feature type="domain" description="SAM-dependent methyltransferase TRM5/TYW2-type" evidence="8">
    <location>
        <begin position="143"/>
        <end position="291"/>
    </location>
</feature>
<evidence type="ECO:0000313" key="9">
    <source>
        <dbReference type="EMBL" id="CAE1309565.1"/>
    </source>
</evidence>
<evidence type="ECO:0000256" key="7">
    <source>
        <dbReference type="ARBA" id="ARBA00047783"/>
    </source>
</evidence>
<evidence type="ECO:0000256" key="3">
    <source>
        <dbReference type="ARBA" id="ARBA00022603"/>
    </source>
</evidence>
<keyword evidence="2" id="KW-0963">Cytoplasm</keyword>
<dbReference type="PANTHER" id="PTHR23245">
    <property type="entry name" value="TRNA METHYLTRANSFERASE"/>
    <property type="match status" value="1"/>
</dbReference>
<evidence type="ECO:0000313" key="10">
    <source>
        <dbReference type="Proteomes" id="UP000597762"/>
    </source>
</evidence>
<dbReference type="Gene3D" id="3.30.300.110">
    <property type="entry name" value="Met-10+ protein-like domains"/>
    <property type="match status" value="1"/>
</dbReference>
<dbReference type="EC" id="2.1.1.228" evidence="9"/>
<evidence type="ECO:0000259" key="8">
    <source>
        <dbReference type="PROSITE" id="PS51684"/>
    </source>
</evidence>
<dbReference type="Pfam" id="PF25133">
    <property type="entry name" value="TYW2_N_2"/>
    <property type="match status" value="1"/>
</dbReference>
<gene>
    <name evidence="9" type="ORF">SPHA_61249</name>
</gene>
<keyword evidence="3 9" id="KW-0489">Methyltransferase</keyword>
<dbReference type="GO" id="GO:0002939">
    <property type="term" value="P:tRNA N1-guanine methylation"/>
    <property type="evidence" value="ECO:0007669"/>
    <property type="project" value="TreeGrafter"/>
</dbReference>
<keyword evidence="6" id="KW-0819">tRNA processing</keyword>
<dbReference type="Gene3D" id="3.40.50.150">
    <property type="entry name" value="Vaccinia Virus protein VP39"/>
    <property type="match status" value="1"/>
</dbReference>
<comment type="similarity">
    <text evidence="1">Belongs to the class I-like SAM-binding methyltransferase superfamily. TRM5/TYW2 family.</text>
</comment>
<dbReference type="PROSITE" id="PS51684">
    <property type="entry name" value="SAM_MT_TRM5_TYW2"/>
    <property type="match status" value="1"/>
</dbReference>
<comment type="caution">
    <text evidence="9">The sequence shown here is derived from an EMBL/GenBank/DDBJ whole genome shotgun (WGS) entry which is preliminary data.</text>
</comment>
<dbReference type="OrthoDB" id="408788at2759"/>
<dbReference type="InterPro" id="IPR029063">
    <property type="entry name" value="SAM-dependent_MTases_sf"/>
</dbReference>
<dbReference type="GO" id="GO:0070901">
    <property type="term" value="P:mitochondrial tRNA methylation"/>
    <property type="evidence" value="ECO:0007669"/>
    <property type="project" value="UniProtKB-ARBA"/>
</dbReference>
<dbReference type="InterPro" id="IPR030382">
    <property type="entry name" value="MeTrfase_TRM5/TYW2"/>
</dbReference>
<sequence>MGEDISDQSFQPPKSVRGMKKLDRTAFKQIVKIPAIKVPVKKISLLNKHLKKSLCKFAKIRPIAELSDDDPEKDEFRLFLLKPQKYINANSFDKREHQLLEQVGIKLPSDLIWADIELGYDNWNVSEIFRAVIPGDSDSVSGFTTIGHIAHLNLREDVLDYKYLIGEVLLDKIPSVKTVVNKVNIIDNTFRNFEMELLAGEKDFFATVRENKCIYQFDFDKVYWNSRLGREHEYIINKLTSGDFVFDVFAGVGPFAIPAAKKGCQENNENQYRFFSEFCNRNFTRSQKTTD</sequence>
<evidence type="ECO:0000256" key="6">
    <source>
        <dbReference type="ARBA" id="ARBA00022694"/>
    </source>
</evidence>
<dbReference type="PANTHER" id="PTHR23245:SF36">
    <property type="entry name" value="TRNA (GUANINE(37)-N1)-METHYLTRANSFERASE"/>
    <property type="match status" value="1"/>
</dbReference>
<dbReference type="Pfam" id="PF02475">
    <property type="entry name" value="TRM5-TYW2_MTfase"/>
    <property type="match status" value="1"/>
</dbReference>
<dbReference type="GO" id="GO:0052906">
    <property type="term" value="F:tRNA (guanine(37)-N1)-methyltransferase activity"/>
    <property type="evidence" value="ECO:0007669"/>
    <property type="project" value="UniProtKB-EC"/>
</dbReference>